<dbReference type="RefSeq" id="WP_003360788.1">
    <property type="nucleotide sequence ID" value="NZ_CP031097.1"/>
</dbReference>
<dbReference type="Proteomes" id="UP000473887">
    <property type="component" value="Unassembled WGS sequence"/>
</dbReference>
<feature type="domain" description="Helix-turn-helix type 11" evidence="1">
    <location>
        <begin position="5"/>
        <end position="52"/>
    </location>
</feature>
<evidence type="ECO:0000313" key="5">
    <source>
        <dbReference type="Proteomes" id="UP000473887"/>
    </source>
</evidence>
<reference evidence="4 5" key="1">
    <citation type="submission" date="2019-02" db="EMBL/GenBank/DDBJ databases">
        <title>Genome sequencing of Clostridium botulinum clinical isolates.</title>
        <authorList>
            <person name="Brunt J."/>
            <person name="Van Vliet A.H.M."/>
            <person name="Stringer S.C."/>
            <person name="Grant K.A."/>
            <person name="Carter A.C."/>
            <person name="Peck M.W."/>
        </authorList>
    </citation>
    <scope>NUCLEOTIDE SEQUENCE [LARGE SCALE GENOMIC DNA]</scope>
    <source>
        <strain evidence="4 5">H142660711</strain>
    </source>
</reference>
<dbReference type="EMBL" id="SGKC01000015">
    <property type="protein sequence ID" value="NEZ92133.1"/>
    <property type="molecule type" value="Genomic_DNA"/>
</dbReference>
<dbReference type="Gene3D" id="1.10.10.10">
    <property type="entry name" value="Winged helix-like DNA-binding domain superfamily/Winged helix DNA-binding domain"/>
    <property type="match status" value="1"/>
</dbReference>
<dbReference type="PANTHER" id="PTHR34580">
    <property type="match status" value="1"/>
</dbReference>
<proteinExistence type="predicted"/>
<dbReference type="InterPro" id="IPR026881">
    <property type="entry name" value="WYL_dom"/>
</dbReference>
<accession>A0A0C3LW89</accession>
<dbReference type="PANTHER" id="PTHR34580:SF8">
    <property type="entry name" value="WYL DOMAIN-CONTAINING PROTEIN"/>
    <property type="match status" value="1"/>
</dbReference>
<dbReference type="InterPro" id="IPR036388">
    <property type="entry name" value="WH-like_DNA-bd_sf"/>
</dbReference>
<protein>
    <submittedName>
        <fullName evidence="4">YafY family transcriptional regulator</fullName>
    </submittedName>
</protein>
<evidence type="ECO:0000259" key="3">
    <source>
        <dbReference type="Pfam" id="PF25583"/>
    </source>
</evidence>
<dbReference type="InterPro" id="IPR028349">
    <property type="entry name" value="PafC-like"/>
</dbReference>
<dbReference type="Pfam" id="PF13280">
    <property type="entry name" value="WYL"/>
    <property type="match status" value="1"/>
</dbReference>
<dbReference type="PIRSF" id="PIRSF016838">
    <property type="entry name" value="PafC"/>
    <property type="match status" value="1"/>
</dbReference>
<evidence type="ECO:0000313" key="4">
    <source>
        <dbReference type="EMBL" id="NEZ92133.1"/>
    </source>
</evidence>
<feature type="domain" description="WCX" evidence="3">
    <location>
        <begin position="233"/>
        <end position="305"/>
    </location>
</feature>
<comment type="caution">
    <text evidence="4">The sequence shown here is derived from an EMBL/GenBank/DDBJ whole genome shotgun (WGS) entry which is preliminary data.</text>
</comment>
<gene>
    <name evidence="4" type="ORF">EXM69_09305</name>
</gene>
<dbReference type="InterPro" id="IPR051534">
    <property type="entry name" value="CBASS_pafABC_assoc_protein"/>
</dbReference>
<dbReference type="SUPFAM" id="SSF46785">
    <property type="entry name" value="Winged helix' DNA-binding domain"/>
    <property type="match status" value="1"/>
</dbReference>
<dbReference type="PROSITE" id="PS52050">
    <property type="entry name" value="WYL"/>
    <property type="match status" value="1"/>
</dbReference>
<evidence type="ECO:0000259" key="1">
    <source>
        <dbReference type="Pfam" id="PF08279"/>
    </source>
</evidence>
<dbReference type="InterPro" id="IPR036390">
    <property type="entry name" value="WH_DNA-bd_sf"/>
</dbReference>
<dbReference type="InterPro" id="IPR013196">
    <property type="entry name" value="HTH_11"/>
</dbReference>
<evidence type="ECO:0000259" key="2">
    <source>
        <dbReference type="Pfam" id="PF13280"/>
    </source>
</evidence>
<dbReference type="InterPro" id="IPR057727">
    <property type="entry name" value="WCX_dom"/>
</dbReference>
<dbReference type="AlphaFoldDB" id="A0A0C3LW89"/>
<sequence>MKINRLLAIVVMLLNREKISASELAEKFEVSVRTIYRDIEAINLAGIPIVSQIGNNGGFYIIDNYKISHQLLTLEDMISIIEALKNMNKFLDNKNVEMAIEKVKNIVPKEKKEVFDLHFEQMCIDTLPWGFKKCEEENLKYKIIYDAVDNKNCIAFDYRNSKGEYNWRQVEPLTLVFKGFSWYLFSFCKLKNDYRFFKLSRMENLTVLHEKINENRISYKEYINISESEQVPTRVVLKFSERVRYRIDDCFDKDEIKFQEDGSVIVDTYLLEDDWVYSMILSYGEYVEVLEPNHIREIIKDKCKKINDIYSNMT</sequence>
<dbReference type="Pfam" id="PF25583">
    <property type="entry name" value="WCX"/>
    <property type="match status" value="1"/>
</dbReference>
<organism evidence="4 5">
    <name type="scientific">Clostridium botulinum</name>
    <dbReference type="NCBI Taxonomy" id="1491"/>
    <lineage>
        <taxon>Bacteria</taxon>
        <taxon>Bacillati</taxon>
        <taxon>Bacillota</taxon>
        <taxon>Clostridia</taxon>
        <taxon>Eubacteriales</taxon>
        <taxon>Clostridiaceae</taxon>
        <taxon>Clostridium</taxon>
    </lineage>
</organism>
<dbReference type="Pfam" id="PF08279">
    <property type="entry name" value="HTH_11"/>
    <property type="match status" value="1"/>
</dbReference>
<feature type="domain" description="WYL" evidence="2">
    <location>
        <begin position="143"/>
        <end position="207"/>
    </location>
</feature>
<name>A0A0C3LW89_CLOBO</name>